<dbReference type="FunFam" id="1.10.730.10:FF:000084">
    <property type="entry name" value="Leucyl-tRNA synthetase b"/>
    <property type="match status" value="1"/>
</dbReference>
<dbReference type="SUPFAM" id="SSF47323">
    <property type="entry name" value="Anticodon-binding domain of a subclass of class I aminoacyl-tRNA synthetases"/>
    <property type="match status" value="1"/>
</dbReference>
<evidence type="ECO:0000259" key="16">
    <source>
        <dbReference type="Pfam" id="PF22947"/>
    </source>
</evidence>
<dbReference type="EC" id="6.1.1.4" evidence="2"/>
<name>A0AAV7PI91_PLEWA</name>
<dbReference type="Gene3D" id="3.40.50.620">
    <property type="entry name" value="HUPs"/>
    <property type="match status" value="1"/>
</dbReference>
<dbReference type="PANTHER" id="PTHR45794">
    <property type="entry name" value="LEUCYL-TRNA SYNTHETASE"/>
    <property type="match status" value="1"/>
</dbReference>
<dbReference type="Pfam" id="PF22947">
    <property type="entry name" value="ULD_3"/>
    <property type="match status" value="1"/>
</dbReference>
<feature type="domain" description="Methionyl/Valyl/Leucyl/Isoleucyl-tRNA synthetase anticodon-binding" evidence="15">
    <location>
        <begin position="872"/>
        <end position="971"/>
    </location>
</feature>
<protein>
    <recommendedName>
        <fullName evidence="12">Leucine--tRNA ligase, cytoplasmic</fullName>
        <ecNumber evidence="2">6.1.1.4</ecNumber>
    </recommendedName>
    <alternativeName>
        <fullName evidence="8">Leucyl-tRNA synthetase</fullName>
    </alternativeName>
</protein>
<reference evidence="18" key="1">
    <citation type="journal article" date="2022" name="bioRxiv">
        <title>Sequencing and chromosome-scale assembly of the giantPleurodeles waltlgenome.</title>
        <authorList>
            <person name="Brown T."/>
            <person name="Elewa A."/>
            <person name="Iarovenko S."/>
            <person name="Subramanian E."/>
            <person name="Araus A.J."/>
            <person name="Petzold A."/>
            <person name="Susuki M."/>
            <person name="Suzuki K.-i.T."/>
            <person name="Hayashi T."/>
            <person name="Toyoda A."/>
            <person name="Oliveira C."/>
            <person name="Osipova E."/>
            <person name="Leigh N.D."/>
            <person name="Simon A."/>
            <person name="Yun M.H."/>
        </authorList>
    </citation>
    <scope>NUCLEOTIDE SEQUENCE</scope>
    <source>
        <strain evidence="18">20211129_DDA</strain>
        <tissue evidence="18">Liver</tissue>
    </source>
</reference>
<dbReference type="Gene3D" id="1.10.730.10">
    <property type="entry name" value="Isoleucyl-tRNA Synthetase, Domain 1"/>
    <property type="match status" value="1"/>
</dbReference>
<keyword evidence="3 13" id="KW-0436">Ligase</keyword>
<dbReference type="SUPFAM" id="SSF52374">
    <property type="entry name" value="Nucleotidylyl transferase"/>
    <property type="match status" value="1"/>
</dbReference>
<dbReference type="NCBIfam" id="TIGR00395">
    <property type="entry name" value="leuS_arch"/>
    <property type="match status" value="1"/>
</dbReference>
<evidence type="ECO:0000256" key="9">
    <source>
        <dbReference type="ARBA" id="ARBA00050416"/>
    </source>
</evidence>
<dbReference type="Gene3D" id="3.90.740.10">
    <property type="entry name" value="Valyl/Leucyl/Isoleucyl-tRNA synthetase, editing domain"/>
    <property type="match status" value="1"/>
</dbReference>
<keyword evidence="4 13" id="KW-0547">Nucleotide-binding</keyword>
<dbReference type="Proteomes" id="UP001066276">
    <property type="component" value="Chromosome 7"/>
</dbReference>
<evidence type="ECO:0000256" key="8">
    <source>
        <dbReference type="ARBA" id="ARBA00030520"/>
    </source>
</evidence>
<feature type="domain" description="Leucine--tRNA ligase ubiquitin-like" evidence="16">
    <location>
        <begin position="1141"/>
        <end position="1253"/>
    </location>
</feature>
<evidence type="ECO:0000256" key="13">
    <source>
        <dbReference type="RuleBase" id="RU363035"/>
    </source>
</evidence>
<evidence type="ECO:0000256" key="11">
    <source>
        <dbReference type="ARBA" id="ARBA00053911"/>
    </source>
</evidence>
<dbReference type="InterPro" id="IPR055416">
    <property type="entry name" value="RBD_LARS1"/>
</dbReference>
<dbReference type="EMBL" id="JANPWB010000011">
    <property type="protein sequence ID" value="KAJ1126924.1"/>
    <property type="molecule type" value="Genomic_DNA"/>
</dbReference>
<accession>A0AAV7PI91</accession>
<proteinExistence type="inferred from homology"/>
<comment type="function">
    <text evidence="11">Aminoacyl-tRNA synthetase that catalyzes the specific attachment of leucine to its cognate tRNA (tRNA(Leu)). It performs tRNA aminoacylation in a two-step reaction: Leu is initially activated by ATP to form a leucyl-adenylate (Leu-AMP) intermediate; then the leucyl moiety is transferred to the acceptor 3' end of the tRNA to yield leucyl-tRNA. To improve the fidelity of catalytic reactions, it is also able to hydrolyze misactivated aminoacyl-adenylate intermediates (pre-transfer editing) and mischarged aminoacyl-tRNAs (post-transfer editing).</text>
</comment>
<dbReference type="GO" id="GO:0006429">
    <property type="term" value="P:leucyl-tRNA aminoacylation"/>
    <property type="evidence" value="ECO:0007669"/>
    <property type="project" value="InterPro"/>
</dbReference>
<evidence type="ECO:0000256" key="10">
    <source>
        <dbReference type="ARBA" id="ARBA00051863"/>
    </source>
</evidence>
<evidence type="ECO:0000256" key="7">
    <source>
        <dbReference type="ARBA" id="ARBA00023146"/>
    </source>
</evidence>
<evidence type="ECO:0000313" key="19">
    <source>
        <dbReference type="Proteomes" id="UP001066276"/>
    </source>
</evidence>
<dbReference type="InterPro" id="IPR014729">
    <property type="entry name" value="Rossmann-like_a/b/a_fold"/>
</dbReference>
<dbReference type="SUPFAM" id="SSF50677">
    <property type="entry name" value="ValRS/IleRS/LeuRS editing domain"/>
    <property type="match status" value="1"/>
</dbReference>
<evidence type="ECO:0000256" key="12">
    <source>
        <dbReference type="ARBA" id="ARBA00073069"/>
    </source>
</evidence>
<comment type="catalytic activity">
    <reaction evidence="10">
        <text>L-methionyl-tRNA(Leu) + H2O = tRNA(Leu) + L-methionine + H(+)</text>
        <dbReference type="Rhea" id="RHEA:77535"/>
        <dbReference type="Rhea" id="RHEA-COMP:9613"/>
        <dbReference type="Rhea" id="RHEA-COMP:18931"/>
        <dbReference type="ChEBI" id="CHEBI:15377"/>
        <dbReference type="ChEBI" id="CHEBI:15378"/>
        <dbReference type="ChEBI" id="CHEBI:57844"/>
        <dbReference type="ChEBI" id="CHEBI:78442"/>
        <dbReference type="ChEBI" id="CHEBI:78530"/>
    </reaction>
    <physiologicalReaction direction="left-to-right" evidence="10">
        <dbReference type="Rhea" id="RHEA:77536"/>
    </physiologicalReaction>
</comment>
<dbReference type="FunFam" id="3.40.50.620:FF:000326">
    <property type="entry name" value="Leucine--tRNA ligase, cytoplasmic"/>
    <property type="match status" value="1"/>
</dbReference>
<dbReference type="InterPro" id="IPR009008">
    <property type="entry name" value="Val/Leu/Ile-tRNA-synth_edit"/>
</dbReference>
<keyword evidence="6 13" id="KW-0648">Protein biosynthesis</keyword>
<dbReference type="GO" id="GO:0004823">
    <property type="term" value="F:leucine-tRNA ligase activity"/>
    <property type="evidence" value="ECO:0007669"/>
    <property type="project" value="UniProtKB-EC"/>
</dbReference>
<dbReference type="CDD" id="cd07959">
    <property type="entry name" value="Anticodon_Ia_Leu_AEc"/>
    <property type="match status" value="1"/>
</dbReference>
<dbReference type="PANTHER" id="PTHR45794:SF1">
    <property type="entry name" value="LEUCINE--TRNA LIGASE, CYTOPLASMIC"/>
    <property type="match status" value="1"/>
</dbReference>
<comment type="catalytic activity">
    <reaction evidence="9">
        <text>tRNA(Leu) + L-leucine + ATP = L-leucyl-tRNA(Leu) + AMP + diphosphate</text>
        <dbReference type="Rhea" id="RHEA:11688"/>
        <dbReference type="Rhea" id="RHEA-COMP:9613"/>
        <dbReference type="Rhea" id="RHEA-COMP:9622"/>
        <dbReference type="ChEBI" id="CHEBI:30616"/>
        <dbReference type="ChEBI" id="CHEBI:33019"/>
        <dbReference type="ChEBI" id="CHEBI:57427"/>
        <dbReference type="ChEBI" id="CHEBI:78442"/>
        <dbReference type="ChEBI" id="CHEBI:78494"/>
        <dbReference type="ChEBI" id="CHEBI:456215"/>
        <dbReference type="EC" id="6.1.1.4"/>
    </reaction>
    <physiologicalReaction direction="left-to-right" evidence="9">
        <dbReference type="Rhea" id="RHEA:11689"/>
    </physiologicalReaction>
</comment>
<dbReference type="GO" id="GO:0002161">
    <property type="term" value="F:aminoacyl-tRNA deacylase activity"/>
    <property type="evidence" value="ECO:0007669"/>
    <property type="project" value="InterPro"/>
</dbReference>
<keyword evidence="19" id="KW-1185">Reference proteome</keyword>
<evidence type="ECO:0000256" key="6">
    <source>
        <dbReference type="ARBA" id="ARBA00022917"/>
    </source>
</evidence>
<comment type="caution">
    <text evidence="18">The sequence shown here is derived from an EMBL/GenBank/DDBJ whole genome shotgun (WGS) entry which is preliminary data.</text>
</comment>
<dbReference type="InterPro" id="IPR054509">
    <property type="entry name" value="LARS1_ULD"/>
</dbReference>
<evidence type="ECO:0000256" key="2">
    <source>
        <dbReference type="ARBA" id="ARBA00013164"/>
    </source>
</evidence>
<organism evidence="18 19">
    <name type="scientific">Pleurodeles waltl</name>
    <name type="common">Iberian ribbed newt</name>
    <dbReference type="NCBI Taxonomy" id="8319"/>
    <lineage>
        <taxon>Eukaryota</taxon>
        <taxon>Metazoa</taxon>
        <taxon>Chordata</taxon>
        <taxon>Craniata</taxon>
        <taxon>Vertebrata</taxon>
        <taxon>Euteleostomi</taxon>
        <taxon>Amphibia</taxon>
        <taxon>Batrachia</taxon>
        <taxon>Caudata</taxon>
        <taxon>Salamandroidea</taxon>
        <taxon>Salamandridae</taxon>
        <taxon>Pleurodelinae</taxon>
        <taxon>Pleurodeles</taxon>
    </lineage>
</organism>
<evidence type="ECO:0000313" key="18">
    <source>
        <dbReference type="EMBL" id="KAJ1126924.1"/>
    </source>
</evidence>
<dbReference type="GO" id="GO:0005524">
    <property type="term" value="F:ATP binding"/>
    <property type="evidence" value="ECO:0007669"/>
    <property type="project" value="UniProtKB-KW"/>
</dbReference>
<dbReference type="Pfam" id="PF00133">
    <property type="entry name" value="tRNA-synt_1"/>
    <property type="match status" value="2"/>
</dbReference>
<feature type="domain" description="Aminoacyl-tRNA synthetase class Ia" evidence="14">
    <location>
        <begin position="265"/>
        <end position="833"/>
    </location>
</feature>
<dbReference type="PROSITE" id="PS00178">
    <property type="entry name" value="AA_TRNA_LIGASE_I"/>
    <property type="match status" value="1"/>
</dbReference>
<dbReference type="InterPro" id="IPR004493">
    <property type="entry name" value="Leu-tRNA-synth_Ia_arc/euk"/>
</dbReference>
<dbReference type="InterPro" id="IPR013155">
    <property type="entry name" value="M/V/L/I-tRNA-synth_anticd-bd"/>
</dbReference>
<comment type="similarity">
    <text evidence="1 13">Belongs to the class-I aminoacyl-tRNA synthetase family.</text>
</comment>
<dbReference type="InterPro" id="IPR001412">
    <property type="entry name" value="aa-tRNA-synth_I_CS"/>
</dbReference>
<keyword evidence="7 13" id="KW-0030">Aminoacyl-tRNA synthetase</keyword>
<dbReference type="FunFam" id="3.90.740.10:FF:000001">
    <property type="entry name" value="Leucine--tRNA ligase, cytoplasmic"/>
    <property type="match status" value="1"/>
</dbReference>
<dbReference type="Pfam" id="PF24810">
    <property type="entry name" value="RBD_LARS1"/>
    <property type="match status" value="1"/>
</dbReference>
<dbReference type="Pfam" id="PF08264">
    <property type="entry name" value="Anticodon_1"/>
    <property type="match status" value="1"/>
</dbReference>
<evidence type="ECO:0000256" key="3">
    <source>
        <dbReference type="ARBA" id="ARBA00022598"/>
    </source>
</evidence>
<dbReference type="InterPro" id="IPR002300">
    <property type="entry name" value="aa-tRNA-synth_Ia"/>
</dbReference>
<dbReference type="InterPro" id="IPR009080">
    <property type="entry name" value="tRNAsynth_Ia_anticodon-bd"/>
</dbReference>
<feature type="domain" description="Aminoacyl-tRNA synthetase class Ia" evidence="14">
    <location>
        <begin position="96"/>
        <end position="179"/>
    </location>
</feature>
<gene>
    <name evidence="18" type="ORF">NDU88_005330</name>
</gene>
<feature type="domain" description="Leucine--tRNA ligase RagD-binding" evidence="17">
    <location>
        <begin position="1018"/>
        <end position="1090"/>
    </location>
</feature>
<keyword evidence="5 13" id="KW-0067">ATP-binding</keyword>
<evidence type="ECO:0000259" key="14">
    <source>
        <dbReference type="Pfam" id="PF00133"/>
    </source>
</evidence>
<dbReference type="AlphaFoldDB" id="A0AAV7PI91"/>
<evidence type="ECO:0000259" key="17">
    <source>
        <dbReference type="Pfam" id="PF24810"/>
    </source>
</evidence>
<evidence type="ECO:0000256" key="4">
    <source>
        <dbReference type="ARBA" id="ARBA00022741"/>
    </source>
</evidence>
<sequence length="1254" mass="142640">MGLRSCRRPRSTINSRLRIMGAARRIASDTVATLKSGPVLAACGRFITSFRALAAVRAGSCLSLCVSCADWRVCFTMAERKGTAKVDFLKKIEKEIQAKWDSEKVFEVNASDAESKTSKGKYLVTFPYPYMNGRLHLGHTFSLSKCEFAVGYQRLKGKRCLFPFGLHCTGMPIKACADKLKREMELYGCPPQFPEEDDEDEDETPVKVAEDVIIKDKTKGKKSKAAAKAGSSKFQWGIMQSLGLSDEEIEKFSEAEHWLGYFPPLAIQDLKGMGLKVDWRRSFITTDVNPYYDSFVRWQFLTLKERNRIKFGKRYTIYSPRDGQPCMDHDRQTGEGVGPQEYTLIKMKILEPYPPKLSGLKGRNIFLVAATLRPETMFGQTNCWVRPDMSYIAFEIANNDLFICTQRAARNMAYQGFTKDNGVVPVVKELMGEDILGAALSAPLTSFKVIYALPMLTIKEDKGTGIVTSVPSDAPDDIAALRDLKKKQALRAKYGIKDEMVLPFEPVPIIDIPGYGNLSAPLVCDELKIQSQNDREKLTEAKERVYLKGFYEGIMLVEGYRGQKVQDVKKPIQKKMIDDGDAMLYMEPEKQVMSRSADECVVALCDQWYLDYGEQNWKKQTSEWLKNLETFCDETRRNFEASLDWLQEHACSRTYGLGTRLPWDEQWLIESLSDSTIYMAYYCVAHFLQGNDLSGQAPSPIGIWPDQMTKEVWDYVFFKNAPFPKTRIAREKLEKLKEEFEFWYPVDLRVSGKDLVPNHLSYYLYNHVAMWPEDSRKWPVAVRANGHLLLNSEKMSKSTGNFLTLSQAIKKFSADGMRLALADAGDTVEDANFVEAMADAGILRLYTWVEWVKEMLANWDSLRSDPANTFNDRVFASEMNAGVIKTEQNYEKLMFKEALKTGFFEFQAAKDKYRELAIEGMQRDLVLQFIETQTLLLAPICPHLCEHIWTLLGKPDSIMKASWPVAGPVDEVLMRSSQYLMETAHELRLRLKGCMAPPKGKKMDKQPPQRPSHCTIYVAKTYPPWQHTTLSVLRKHYEACGGQLPDNKVIATELNALPELKKYMKRVMPFVAMIKENLEKKGPRVLDLVLEFDEQAVLMENIVYLTSNLELDQIEVKFASEADDKIREDCCPGKPFSVFRTEPGVSVFFINPQPANGHFSARVEVRQGDGRNAIVRRLMKMDRGIKDLSKVKLMRYDDPVLGPRRVPVLGKEDSGKTAISAKATFHIDLTEKKVHITDNGLRTDIGDTVVYFVH</sequence>
<evidence type="ECO:0000256" key="5">
    <source>
        <dbReference type="ARBA" id="ARBA00022840"/>
    </source>
</evidence>
<evidence type="ECO:0000256" key="1">
    <source>
        <dbReference type="ARBA" id="ARBA00005594"/>
    </source>
</evidence>
<evidence type="ECO:0000259" key="15">
    <source>
        <dbReference type="Pfam" id="PF08264"/>
    </source>
</evidence>